<protein>
    <submittedName>
        <fullName evidence="1">Uncharacterized protein</fullName>
    </submittedName>
</protein>
<sequence length="91" mass="10052">MRIDAEAGIRAHHKWRYKATTNSKHSMLVVPNVFKREFNTTAPGTARPRFLSLQLIDATTSLTSGGSHSSIGYQTLVQRCAESMTTLKMAA</sequence>
<keyword evidence="2" id="KW-1185">Reference proteome</keyword>
<dbReference type="RefSeq" id="WP_284099775.1">
    <property type="nucleotide sequence ID" value="NZ_JARRAF010000005.1"/>
</dbReference>
<dbReference type="EMBL" id="JARRAF010000005">
    <property type="protein sequence ID" value="MDK2123475.1"/>
    <property type="molecule type" value="Genomic_DNA"/>
</dbReference>
<gene>
    <name evidence="1" type="ORF">PZA18_05365</name>
</gene>
<dbReference type="Proteomes" id="UP001172778">
    <property type="component" value="Unassembled WGS sequence"/>
</dbReference>
<comment type="caution">
    <text evidence="1">The sequence shown here is derived from an EMBL/GenBank/DDBJ whole genome shotgun (WGS) entry which is preliminary data.</text>
</comment>
<accession>A0ABT7DWE0</accession>
<organism evidence="1 2">
    <name type="scientific">Parachitinimonas caeni</name>
    <dbReference type="NCBI Taxonomy" id="3031301"/>
    <lineage>
        <taxon>Bacteria</taxon>
        <taxon>Pseudomonadati</taxon>
        <taxon>Pseudomonadota</taxon>
        <taxon>Betaproteobacteria</taxon>
        <taxon>Neisseriales</taxon>
        <taxon>Chitinibacteraceae</taxon>
        <taxon>Parachitinimonas</taxon>
    </lineage>
</organism>
<evidence type="ECO:0000313" key="1">
    <source>
        <dbReference type="EMBL" id="MDK2123475.1"/>
    </source>
</evidence>
<proteinExistence type="predicted"/>
<name>A0ABT7DWE0_9NEIS</name>
<reference evidence="1" key="1">
    <citation type="submission" date="2023-03" db="EMBL/GenBank/DDBJ databases">
        <title>Chitinimonas shenzhenensis gen. nov., sp. nov., a novel member of family Burkholderiaceae isolated from activated sludge collected in Shen Zhen, China.</title>
        <authorList>
            <person name="Wang X."/>
        </authorList>
    </citation>
    <scope>NUCLEOTIDE SEQUENCE</scope>
    <source>
        <strain evidence="1">DQS-5</strain>
    </source>
</reference>
<evidence type="ECO:0000313" key="2">
    <source>
        <dbReference type="Proteomes" id="UP001172778"/>
    </source>
</evidence>